<protein>
    <submittedName>
        <fullName evidence="1">Glucosamine-6-phosphate isomerase</fullName>
    </submittedName>
</protein>
<dbReference type="GO" id="GO:0004342">
    <property type="term" value="F:glucosamine-6-phosphate deaminase activity"/>
    <property type="evidence" value="ECO:0007669"/>
    <property type="project" value="InterPro"/>
</dbReference>
<dbReference type="GO" id="GO:0019262">
    <property type="term" value="P:N-acetylneuraminate catabolic process"/>
    <property type="evidence" value="ECO:0007669"/>
    <property type="project" value="TreeGrafter"/>
</dbReference>
<sequence>MDFIISNEQLEQWCSYSPEELKKRKDLNADLRVRSESRQFYREVADLMAEELLANNAKGAATRWIVPAGPIDQWDYFIERVHREQISLKNLWIFMMDEYLDWESRLIPEDAPYGSLHAVMKKNVFSKIDPALMCPAEQIIFPDPRDLDYYDNKIEELGGIDTIWAGIGCKGLIAFCEAPHSRYYRISQEQYRNSKTRIVELNEDTLVALSQRRFGGYYDKIPPKAVTVGMKSILSAKRIVCMLRCGSWKQTVLRVMLLCTETTLEYPVTFAMKYIPEKIVFCDEETLEHPLCKE</sequence>
<reference evidence="1" key="1">
    <citation type="submission" date="2020-08" db="EMBL/GenBank/DDBJ databases">
        <title>Genome public.</title>
        <authorList>
            <person name="Liu C."/>
            <person name="Sun Q."/>
        </authorList>
    </citation>
    <scope>NUCLEOTIDE SEQUENCE</scope>
    <source>
        <strain evidence="1">BX8</strain>
    </source>
</reference>
<dbReference type="Proteomes" id="UP000659630">
    <property type="component" value="Unassembled WGS sequence"/>
</dbReference>
<dbReference type="EMBL" id="JACONZ010000005">
    <property type="protein sequence ID" value="MBC5582484.1"/>
    <property type="molecule type" value="Genomic_DNA"/>
</dbReference>
<dbReference type="InterPro" id="IPR004547">
    <property type="entry name" value="Glucosamine6P_isomerase"/>
</dbReference>
<dbReference type="GO" id="GO:0006043">
    <property type="term" value="P:glucosamine catabolic process"/>
    <property type="evidence" value="ECO:0007669"/>
    <property type="project" value="TreeGrafter"/>
</dbReference>
<evidence type="ECO:0000313" key="2">
    <source>
        <dbReference type="Proteomes" id="UP000659630"/>
    </source>
</evidence>
<comment type="caution">
    <text evidence="1">The sequence shown here is derived from an EMBL/GenBank/DDBJ whole genome shotgun (WGS) entry which is preliminary data.</text>
</comment>
<dbReference type="InterPro" id="IPR037171">
    <property type="entry name" value="NagB/RpiA_transferase-like"/>
</dbReference>
<organism evidence="1 2">
    <name type="scientific">Anaerofilum hominis</name>
    <dbReference type="NCBI Taxonomy" id="2763016"/>
    <lineage>
        <taxon>Bacteria</taxon>
        <taxon>Bacillati</taxon>
        <taxon>Bacillota</taxon>
        <taxon>Clostridia</taxon>
        <taxon>Eubacteriales</taxon>
        <taxon>Oscillospiraceae</taxon>
        <taxon>Anaerofilum</taxon>
    </lineage>
</organism>
<dbReference type="SUPFAM" id="SSF100950">
    <property type="entry name" value="NagB/RpiA/CoA transferase-like"/>
    <property type="match status" value="1"/>
</dbReference>
<dbReference type="AlphaFoldDB" id="A0A923RFH3"/>
<name>A0A923RFH3_9FIRM</name>
<proteinExistence type="predicted"/>
<dbReference type="GO" id="GO:0042802">
    <property type="term" value="F:identical protein binding"/>
    <property type="evidence" value="ECO:0007669"/>
    <property type="project" value="TreeGrafter"/>
</dbReference>
<accession>A0A923RFH3</accession>
<evidence type="ECO:0000313" key="1">
    <source>
        <dbReference type="EMBL" id="MBC5582484.1"/>
    </source>
</evidence>
<dbReference type="PANTHER" id="PTHR11280">
    <property type="entry name" value="GLUCOSAMINE-6-PHOSPHATE ISOMERASE"/>
    <property type="match status" value="1"/>
</dbReference>
<keyword evidence="2" id="KW-1185">Reference proteome</keyword>
<dbReference type="GO" id="GO:0016853">
    <property type="term" value="F:isomerase activity"/>
    <property type="evidence" value="ECO:0007669"/>
    <property type="project" value="UniProtKB-KW"/>
</dbReference>
<keyword evidence="1" id="KW-0413">Isomerase</keyword>
<dbReference type="PANTHER" id="PTHR11280:SF5">
    <property type="entry name" value="GLUCOSAMINE-6-PHOSPHATE ISOMERASE"/>
    <property type="match status" value="1"/>
</dbReference>
<dbReference type="RefSeq" id="WP_186888843.1">
    <property type="nucleotide sequence ID" value="NZ_JACONZ010000005.1"/>
</dbReference>
<dbReference type="GO" id="GO:0006046">
    <property type="term" value="P:N-acetylglucosamine catabolic process"/>
    <property type="evidence" value="ECO:0007669"/>
    <property type="project" value="TreeGrafter"/>
</dbReference>
<dbReference type="Gene3D" id="3.40.50.1360">
    <property type="match status" value="1"/>
</dbReference>
<gene>
    <name evidence="1" type="ORF">H8S23_13300</name>
</gene>
<dbReference type="GO" id="GO:0005737">
    <property type="term" value="C:cytoplasm"/>
    <property type="evidence" value="ECO:0007669"/>
    <property type="project" value="TreeGrafter"/>
</dbReference>